<protein>
    <recommendedName>
        <fullName evidence="11">ZZ-type domain-containing protein</fullName>
    </recommendedName>
</protein>
<feature type="domain" description="ZZ-type" evidence="7">
    <location>
        <begin position="324"/>
        <end position="378"/>
    </location>
</feature>
<dbReference type="GO" id="GO:0008270">
    <property type="term" value="F:zinc ion binding"/>
    <property type="evidence" value="ECO:0007669"/>
    <property type="project" value="UniProtKB-KW"/>
</dbReference>
<evidence type="ECO:0000256" key="1">
    <source>
        <dbReference type="ARBA" id="ARBA00022723"/>
    </source>
</evidence>
<evidence type="ECO:0000256" key="3">
    <source>
        <dbReference type="ARBA" id="ARBA00022833"/>
    </source>
</evidence>
<dbReference type="CDD" id="cd02249">
    <property type="entry name" value="ZZ"/>
    <property type="match status" value="2"/>
</dbReference>
<dbReference type="Proteomes" id="UP000319731">
    <property type="component" value="Unassembled WGS sequence"/>
</dbReference>
<evidence type="ECO:0000313" key="10">
    <source>
        <dbReference type="Proteomes" id="UP000319731"/>
    </source>
</evidence>
<dbReference type="EMBL" id="QEAO01000024">
    <property type="protein sequence ID" value="TPX33037.1"/>
    <property type="molecule type" value="Genomic_DNA"/>
</dbReference>
<dbReference type="STRING" id="1806994.A0A507BW10"/>
<feature type="region of interest" description="Disordered" evidence="6">
    <location>
        <begin position="280"/>
        <end position="314"/>
    </location>
</feature>
<dbReference type="GO" id="GO:0005080">
    <property type="term" value="F:protein kinase C binding"/>
    <property type="evidence" value="ECO:0007669"/>
    <property type="project" value="TreeGrafter"/>
</dbReference>
<evidence type="ECO:0000313" key="9">
    <source>
        <dbReference type="EMBL" id="TPX33037.1"/>
    </source>
</evidence>
<dbReference type="InterPro" id="IPR043145">
    <property type="entry name" value="Znf_ZZ_sf"/>
</dbReference>
<comment type="caution">
    <text evidence="9">The sequence shown here is derived from an EMBL/GenBank/DDBJ whole genome shotgun (WGS) entry which is preliminary data.</text>
</comment>
<dbReference type="Pfam" id="PF00569">
    <property type="entry name" value="ZZ"/>
    <property type="match status" value="3"/>
</dbReference>
<dbReference type="GO" id="GO:0000423">
    <property type="term" value="P:mitophagy"/>
    <property type="evidence" value="ECO:0007669"/>
    <property type="project" value="TreeGrafter"/>
</dbReference>
<feature type="compositionally biased region" description="Basic residues" evidence="6">
    <location>
        <begin position="287"/>
        <end position="310"/>
    </location>
</feature>
<dbReference type="GO" id="GO:0044753">
    <property type="term" value="C:amphisome"/>
    <property type="evidence" value="ECO:0007669"/>
    <property type="project" value="TreeGrafter"/>
</dbReference>
<feature type="domain" description="ZZ-type" evidence="7">
    <location>
        <begin position="380"/>
        <end position="434"/>
    </location>
</feature>
<dbReference type="InterPro" id="IPR053793">
    <property type="entry name" value="PB1-like"/>
</dbReference>
<dbReference type="SUPFAM" id="SSF54277">
    <property type="entry name" value="CAD &amp; PB1 domains"/>
    <property type="match status" value="1"/>
</dbReference>
<evidence type="ECO:0000256" key="5">
    <source>
        <dbReference type="SAM" id="Coils"/>
    </source>
</evidence>
<keyword evidence="3" id="KW-0862">Zinc</keyword>
<keyword evidence="2 4" id="KW-0863">Zinc-finger</keyword>
<dbReference type="Gene3D" id="3.30.60.90">
    <property type="match status" value="3"/>
</dbReference>
<name>A0A507BW10_9FUNG</name>
<dbReference type="PROSITE" id="PS51745">
    <property type="entry name" value="PB1"/>
    <property type="match status" value="1"/>
</dbReference>
<dbReference type="RefSeq" id="XP_031024132.1">
    <property type="nucleotide sequence ID" value="XM_031169898.1"/>
</dbReference>
<dbReference type="SMART" id="SM00291">
    <property type="entry name" value="ZnF_ZZ"/>
    <property type="match status" value="3"/>
</dbReference>
<evidence type="ECO:0000256" key="4">
    <source>
        <dbReference type="PROSITE-ProRule" id="PRU00228"/>
    </source>
</evidence>
<evidence type="ECO:0000259" key="7">
    <source>
        <dbReference type="PROSITE" id="PS50135"/>
    </source>
</evidence>
<dbReference type="AlphaFoldDB" id="A0A507BW10"/>
<dbReference type="GeneID" id="42005195"/>
<dbReference type="PANTHER" id="PTHR15090:SF0">
    <property type="entry name" value="SEQUESTOSOME-1"/>
    <property type="match status" value="1"/>
</dbReference>
<feature type="domain" description="ZZ-type" evidence="7">
    <location>
        <begin position="436"/>
        <end position="489"/>
    </location>
</feature>
<keyword evidence="1" id="KW-0479">Metal-binding</keyword>
<dbReference type="GO" id="GO:0070530">
    <property type="term" value="F:K63-linked polyubiquitin modification-dependent protein binding"/>
    <property type="evidence" value="ECO:0007669"/>
    <property type="project" value="TreeGrafter"/>
</dbReference>
<evidence type="ECO:0008006" key="11">
    <source>
        <dbReference type="Google" id="ProtNLM"/>
    </source>
</evidence>
<feature type="coiled-coil region" evidence="5">
    <location>
        <begin position="164"/>
        <end position="228"/>
    </location>
</feature>
<dbReference type="SUPFAM" id="SSF57850">
    <property type="entry name" value="RING/U-box"/>
    <property type="match status" value="3"/>
</dbReference>
<dbReference type="InterPro" id="IPR052260">
    <property type="entry name" value="Autophagy_Rcpt_SigReg"/>
</dbReference>
<dbReference type="GO" id="GO:0016235">
    <property type="term" value="C:aggresome"/>
    <property type="evidence" value="ECO:0007669"/>
    <property type="project" value="TreeGrafter"/>
</dbReference>
<dbReference type="Gene3D" id="3.10.20.90">
    <property type="entry name" value="Phosphatidylinositol 3-kinase Catalytic Subunit, Chain A, domain 1"/>
    <property type="match status" value="1"/>
</dbReference>
<dbReference type="GO" id="GO:0007032">
    <property type="term" value="P:endosome organization"/>
    <property type="evidence" value="ECO:0007669"/>
    <property type="project" value="TreeGrafter"/>
</dbReference>
<evidence type="ECO:0000256" key="2">
    <source>
        <dbReference type="ARBA" id="ARBA00022771"/>
    </source>
</evidence>
<gene>
    <name evidence="9" type="ORF">SmJEL517_g03970</name>
</gene>
<dbReference type="Pfam" id="PF00564">
    <property type="entry name" value="PB1"/>
    <property type="match status" value="1"/>
</dbReference>
<reference evidence="9 10" key="1">
    <citation type="journal article" date="2019" name="Sci. Rep.">
        <title>Comparative genomics of chytrid fungi reveal insights into the obligate biotrophic and pathogenic lifestyle of Synchytrium endobioticum.</title>
        <authorList>
            <person name="van de Vossenberg B.T.L.H."/>
            <person name="Warris S."/>
            <person name="Nguyen H.D.T."/>
            <person name="van Gent-Pelzer M.P.E."/>
            <person name="Joly D.L."/>
            <person name="van de Geest H.C."/>
            <person name="Bonants P.J.M."/>
            <person name="Smith D.S."/>
            <person name="Levesque C.A."/>
            <person name="van der Lee T.A.J."/>
        </authorList>
    </citation>
    <scope>NUCLEOTIDE SEQUENCE [LARGE SCALE GENOMIC DNA]</scope>
    <source>
        <strain evidence="9 10">JEL517</strain>
    </source>
</reference>
<dbReference type="GO" id="GO:0035973">
    <property type="term" value="P:aggrephagy"/>
    <property type="evidence" value="ECO:0007669"/>
    <property type="project" value="TreeGrafter"/>
</dbReference>
<dbReference type="PROSITE" id="PS01357">
    <property type="entry name" value="ZF_ZZ_1"/>
    <property type="match status" value="2"/>
</dbReference>
<keyword evidence="10" id="KW-1185">Reference proteome</keyword>
<dbReference type="OrthoDB" id="2152551at2759"/>
<dbReference type="InterPro" id="IPR000270">
    <property type="entry name" value="PB1_dom"/>
</dbReference>
<dbReference type="PANTHER" id="PTHR15090">
    <property type="entry name" value="SEQUESTOSOME 1-RELATED"/>
    <property type="match status" value="1"/>
</dbReference>
<proteinExistence type="predicted"/>
<dbReference type="SMART" id="SM00666">
    <property type="entry name" value="PB1"/>
    <property type="match status" value="1"/>
</dbReference>
<sequence length="551" mass="59827">MSSIKVSYNGTIRKITIQNKSWLSLEEQIRRAHALPSGQLLVTYIDEEFDPIAIDSDSELLDFLNHYSNSKVPKLNVNVRDPDSDSFEVVSNDEVAKATDASSIKSSLPAYSESTVIVAPVIDIDVDSSSVHSAEEKGKLPLYPTIDAEAEASRGTAFEKSQALRQAEEEAAAIKLKAEEEAAAAAIKAKAEAEERFRREVEELAAKRKAAEEEAARKAAEAEAAYQAFVGQVQPLIEQTIALLEENPQYIGRLLNESNSNLASRGFGLLLSGGPTATPAPSCGRRQAYHGHHGHGHHGPYGKRGGRCARRANGDAPDNQPAVWSTVTCDSCGKSGWAGERFVCLNCPDFDLCGECHTRAGEVHNDSHVFERLADPSVRWYGVACDGCGRNSFPGSRFICTSCPDYDLCARCHERSASIHDTTHKFEKIADPGAVHKQVSCDGCNARNFGGPRFKCTHCPDFDLCIRCFTKGLAHPEKHQFRKIELNVARSPELVTLASPAPRGAAEGTSGVDPRIDLLTSIFGTTFPESALQELLALHGSVERVVEALLV</sequence>
<evidence type="ECO:0000259" key="8">
    <source>
        <dbReference type="PROSITE" id="PS51745"/>
    </source>
</evidence>
<accession>A0A507BW10</accession>
<feature type="domain" description="PB1" evidence="8">
    <location>
        <begin position="1"/>
        <end position="80"/>
    </location>
</feature>
<keyword evidence="5" id="KW-0175">Coiled coil</keyword>
<dbReference type="InterPro" id="IPR000433">
    <property type="entry name" value="Znf_ZZ"/>
</dbReference>
<evidence type="ECO:0000256" key="6">
    <source>
        <dbReference type="SAM" id="MobiDB-lite"/>
    </source>
</evidence>
<organism evidence="9 10">
    <name type="scientific">Synchytrium microbalum</name>
    <dbReference type="NCBI Taxonomy" id="1806994"/>
    <lineage>
        <taxon>Eukaryota</taxon>
        <taxon>Fungi</taxon>
        <taxon>Fungi incertae sedis</taxon>
        <taxon>Chytridiomycota</taxon>
        <taxon>Chytridiomycota incertae sedis</taxon>
        <taxon>Chytridiomycetes</taxon>
        <taxon>Synchytriales</taxon>
        <taxon>Synchytriaceae</taxon>
        <taxon>Synchytrium</taxon>
    </lineage>
</organism>
<dbReference type="PROSITE" id="PS50135">
    <property type="entry name" value="ZF_ZZ_2"/>
    <property type="match status" value="3"/>
</dbReference>
<dbReference type="CDD" id="cd05992">
    <property type="entry name" value="PB1"/>
    <property type="match status" value="1"/>
</dbReference>